<sequence>MADVTNELMYELMKRVQADISDIKIGQRDLKAEVNAMRGAMISLHQDMHNIHTALARHDLRLDRIETRLELRELSEAQARFEPHP</sequence>
<dbReference type="RefSeq" id="WP_062456667.1">
    <property type="nucleotide sequence ID" value="NZ_JACHBU010000001.1"/>
</dbReference>
<organism evidence="1 2">
    <name type="scientific">Rhizobium soli</name>
    <dbReference type="NCBI Taxonomy" id="424798"/>
    <lineage>
        <taxon>Bacteria</taxon>
        <taxon>Pseudomonadati</taxon>
        <taxon>Pseudomonadota</taxon>
        <taxon>Alphaproteobacteria</taxon>
        <taxon>Hyphomicrobiales</taxon>
        <taxon>Rhizobiaceae</taxon>
        <taxon>Rhizobium/Agrobacterium group</taxon>
        <taxon>Rhizobium</taxon>
    </lineage>
</organism>
<comment type="caution">
    <text evidence="1">The sequence shown here is derived from an EMBL/GenBank/DDBJ whole genome shotgun (WGS) entry which is preliminary data.</text>
</comment>
<dbReference type="EMBL" id="JACHBU010000001">
    <property type="protein sequence ID" value="MBB6506760.1"/>
    <property type="molecule type" value="Genomic_DNA"/>
</dbReference>
<dbReference type="AlphaFoldDB" id="A0A7X0JGB4"/>
<dbReference type="Proteomes" id="UP000585437">
    <property type="component" value="Unassembled WGS sequence"/>
</dbReference>
<evidence type="ECO:0000313" key="2">
    <source>
        <dbReference type="Proteomes" id="UP000585437"/>
    </source>
</evidence>
<reference evidence="1 2" key="1">
    <citation type="submission" date="2020-08" db="EMBL/GenBank/DDBJ databases">
        <title>The Agave Microbiome: Exploring the role of microbial communities in plant adaptations to desert environments.</title>
        <authorList>
            <person name="Partida-Martinez L.P."/>
        </authorList>
    </citation>
    <scope>NUCLEOTIDE SEQUENCE [LARGE SCALE GENOMIC DNA]</scope>
    <source>
        <strain evidence="1 2">AS3.12</strain>
    </source>
</reference>
<name>A0A7X0JGB4_9HYPH</name>
<proteinExistence type="predicted"/>
<keyword evidence="2" id="KW-1185">Reference proteome</keyword>
<accession>A0A7X0JGB4</accession>
<evidence type="ECO:0000313" key="1">
    <source>
        <dbReference type="EMBL" id="MBB6506760.1"/>
    </source>
</evidence>
<protein>
    <submittedName>
        <fullName evidence="1">Uncharacterized protein</fullName>
    </submittedName>
</protein>
<gene>
    <name evidence="1" type="ORF">F4695_000079</name>
</gene>